<reference evidence="2" key="1">
    <citation type="journal article" date="2023" name="G3 (Bethesda)">
        <title>Genome assembly and association tests identify interacting loci associated with vigor, precocity, and sex in interspecific pistachio rootstocks.</title>
        <authorList>
            <person name="Palmer W."/>
            <person name="Jacygrad E."/>
            <person name="Sagayaradj S."/>
            <person name="Cavanaugh K."/>
            <person name="Han R."/>
            <person name="Bertier L."/>
            <person name="Beede B."/>
            <person name="Kafkas S."/>
            <person name="Golino D."/>
            <person name="Preece J."/>
            <person name="Michelmore R."/>
        </authorList>
    </citation>
    <scope>NUCLEOTIDE SEQUENCE [LARGE SCALE GENOMIC DNA]</scope>
</reference>
<organism evidence="1 2">
    <name type="scientific">Pistacia atlantica</name>
    <dbReference type="NCBI Taxonomy" id="434234"/>
    <lineage>
        <taxon>Eukaryota</taxon>
        <taxon>Viridiplantae</taxon>
        <taxon>Streptophyta</taxon>
        <taxon>Embryophyta</taxon>
        <taxon>Tracheophyta</taxon>
        <taxon>Spermatophyta</taxon>
        <taxon>Magnoliopsida</taxon>
        <taxon>eudicotyledons</taxon>
        <taxon>Gunneridae</taxon>
        <taxon>Pentapetalae</taxon>
        <taxon>rosids</taxon>
        <taxon>malvids</taxon>
        <taxon>Sapindales</taxon>
        <taxon>Anacardiaceae</taxon>
        <taxon>Pistacia</taxon>
    </lineage>
</organism>
<dbReference type="Proteomes" id="UP001164250">
    <property type="component" value="Chromosome 11"/>
</dbReference>
<accession>A0ACC1AB75</accession>
<name>A0ACC1AB75_9ROSI</name>
<evidence type="ECO:0000313" key="1">
    <source>
        <dbReference type="EMBL" id="KAJ0084594.1"/>
    </source>
</evidence>
<evidence type="ECO:0000313" key="2">
    <source>
        <dbReference type="Proteomes" id="UP001164250"/>
    </source>
</evidence>
<proteinExistence type="predicted"/>
<gene>
    <name evidence="1" type="ORF">Patl1_29488</name>
</gene>
<comment type="caution">
    <text evidence="1">The sequence shown here is derived from an EMBL/GenBank/DDBJ whole genome shotgun (WGS) entry which is preliminary data.</text>
</comment>
<keyword evidence="2" id="KW-1185">Reference proteome</keyword>
<sequence length="216" mass="24474">MKEWEDWISHGPDLEAAGFSNLKELFIVKCSKLVGRLLEHLPSLGRLVIKSCRRLLVSIPRLRRLCRLEIDGCKEIMVRSTMELSSLNSVVLSDVSSPAILEQFMRGLWQVKDLKIVGCKELTSLCQNGLQLLQNISSLDQLVIEHCPQLLSLAAEEEEEHQQQLLPCRLQYLELRDCNCLVKLPQALLNITSLRKIYITKCPNLISFPEVGLPGS</sequence>
<dbReference type="EMBL" id="CM047907">
    <property type="protein sequence ID" value="KAJ0084594.1"/>
    <property type="molecule type" value="Genomic_DNA"/>
</dbReference>
<protein>
    <submittedName>
        <fullName evidence="1">Uncharacterized protein</fullName>
    </submittedName>
</protein>